<reference evidence="1" key="1">
    <citation type="journal article" date="2008" name="BMC Genomics">
        <title>Analysis of 4,664 high-quality sequence-finished poplar full-length cDNA clones and their utility for the discovery of genes responding to insect feeding.</title>
        <authorList>
            <person name="Ralph S.G."/>
            <person name="Chun H.J."/>
            <person name="Cooper D."/>
            <person name="Kirkpatrick R."/>
            <person name="Kolosova N."/>
            <person name="Gunter L."/>
            <person name="Tuskan G.A."/>
            <person name="Douglas C.J."/>
            <person name="Holt R.A."/>
            <person name="Jones S.J."/>
            <person name="Marra M.A."/>
            <person name="Bohlmann J."/>
        </authorList>
    </citation>
    <scope>NUCLEOTIDE SEQUENCE</scope>
    <source>
        <tissue evidence="1">Young and mature leaves</tissue>
    </source>
</reference>
<dbReference type="AlphaFoldDB" id="A9PEM0"/>
<dbReference type="EMBL" id="EF146776">
    <property type="protein sequence ID" value="ABK94823.1"/>
    <property type="molecule type" value="mRNA"/>
</dbReference>
<evidence type="ECO:0000313" key="1">
    <source>
        <dbReference type="EMBL" id="ABK94823.1"/>
    </source>
</evidence>
<name>A9PEM0_POPTR</name>
<proteinExistence type="evidence at transcript level"/>
<protein>
    <submittedName>
        <fullName evidence="1">Uncharacterized protein</fullName>
    </submittedName>
</protein>
<sequence length="66" mass="7604">MLRVIIPWAQFGALLAKQRPLLHQKLLHLHLLHQLLSSVLNLLSLHHQSQKKGWLLFSKKLVLGSL</sequence>
<organism evidence="1">
    <name type="scientific">Populus trichocarpa</name>
    <name type="common">Western balsam poplar</name>
    <name type="synonym">Populus balsamifera subsp. trichocarpa</name>
    <dbReference type="NCBI Taxonomy" id="3694"/>
    <lineage>
        <taxon>Eukaryota</taxon>
        <taxon>Viridiplantae</taxon>
        <taxon>Streptophyta</taxon>
        <taxon>Embryophyta</taxon>
        <taxon>Tracheophyta</taxon>
        <taxon>Spermatophyta</taxon>
        <taxon>Magnoliopsida</taxon>
        <taxon>eudicotyledons</taxon>
        <taxon>Gunneridae</taxon>
        <taxon>Pentapetalae</taxon>
        <taxon>rosids</taxon>
        <taxon>fabids</taxon>
        <taxon>Malpighiales</taxon>
        <taxon>Salicaceae</taxon>
        <taxon>Saliceae</taxon>
        <taxon>Populus</taxon>
    </lineage>
</organism>
<accession>A9PEM0</accession>